<dbReference type="HOGENOM" id="CLU_254312_0_0_1"/>
<dbReference type="PANTHER" id="PTHR19327">
    <property type="entry name" value="GOLGIN"/>
    <property type="match status" value="1"/>
</dbReference>
<keyword evidence="1" id="KW-0175">Coiled coil</keyword>
<feature type="coiled-coil region" evidence="1">
    <location>
        <begin position="154"/>
        <end position="284"/>
    </location>
</feature>
<feature type="domain" description="GRIP" evidence="3">
    <location>
        <begin position="1348"/>
        <end position="1395"/>
    </location>
</feature>
<keyword evidence="5" id="KW-1185">Reference proteome</keyword>
<dbReference type="EMBL" id="KQ971347">
    <property type="protein sequence ID" value="EFA04953.2"/>
    <property type="molecule type" value="Genomic_DNA"/>
</dbReference>
<evidence type="ECO:0000313" key="5">
    <source>
        <dbReference type="Proteomes" id="UP000007266"/>
    </source>
</evidence>
<dbReference type="PANTHER" id="PTHR19327:SF0">
    <property type="entry name" value="GOLGIN SUBFAMILY A MEMBER 4"/>
    <property type="match status" value="1"/>
</dbReference>
<dbReference type="SUPFAM" id="SSF101283">
    <property type="entry name" value="GRIP domain"/>
    <property type="match status" value="1"/>
</dbReference>
<evidence type="ECO:0000259" key="3">
    <source>
        <dbReference type="PROSITE" id="PS50913"/>
    </source>
</evidence>
<protein>
    <recommendedName>
        <fullName evidence="3">GRIP domain-containing protein</fullName>
    </recommendedName>
</protein>
<dbReference type="OMA" id="SETHETH"/>
<sequence>MFKKLKEKITEEVKSSPQRFQQLTQSVSDRLQNSSTSDENFFSIAEDDATPSNSSFESGFTNVSLVSPQENKMRRNSNSSIASDVSFLPRYESFANMYHLQSDLDISASEIEDNASNSSQLGHLSKEQIYSAFQKAQMRYHKYRGRYTDLAKHYKDLERENAKMKSVLVETQDKAIRRVTELKEQCALEQKAKAHLESALRDEIDEKQFKIESLQTKIELLQTPETENPDTLNKYLTDARVEIENLNQRIQEMKANSIIFQTKEQEYKAKITNLEKEIALFSEREKENNLSLAQNKMELHNELLSKDAEISNLKKSLEALTGGTGKFENLQTQNTKLIEKLEALTQKCNNYENKLLKMEQLRRENEENSRLKKEIQDIQGQLEGVREEAKKSLLSLETKIREKLAKEFEEKEERLRSDFRKKIEEVSSSSSNEFNLLEMEEEIRKLRQVNDGILEQLTSKTTKYDDLERNHLELIEESGRLRSQIGGLEKELATLQNTNQAANLKLGHLEANARVLERTVEEYKRLEAERDDLLQEKKNFMEDLEEERRINERLNLEVEQLRDEMVKKSDLEHSLEEERKVTQKLNTELENVKCHIEEKKKDLELTLDEEKGKLLQKLEESSVNMKHLEDTGLALSEELNSLKLKNEELAKLAEERDTLLKKLTESEETNSLQTRKIQNLEEEMAKKAVSLEEAKRKILELGEQNNSLGHNLEEERNVNQKLHSDLEHMKRHIEEKKKHLELSLDEERAKLLQNLEESSKTMKHLEETSLALTEELNELKIRNEELAKVAEERDTLLKKLTESEENNSLQALQIQNLEEEMVKTVQTLEETKRKIQELEEKNNSLQHSLEEERNVNQKLTTELEHVKRHIEEKKKDLESTLDEERAKLLQKLEESSKTMKHLEETGFALTEELNELKINNAKVAEERDTLVKKLTDSEETNSLQTLKIQNLEEEMRNLFASLENERKNSIKAGEELEEKEANLKKLKMLLEDKENDFVRQLDEKESRLKKIEEMEEEISSLKKLLDEANNNLAVKNHQIEIYEADLKTKNGQIEALSRKIEEYNDLIEERNEGFFKILSNFSEPLNNVRRNKDNKHLYNLEQKLQNFEQTFSLERENLAKILIYLKQFEEKHSALEEEKEELLRQITELRKQIVEVNSAQSYVKQFEEEILRLREENVRLMEEQEKFKQNVLELESRNTQVVSDSNFLSEENHGLLTEIEELKLKNEEYETKHKNLLSQIENLERESNQSQLAELEKHLTELQHEKQLLLEEIDELKTTPINAANKSEDYVKEIENLRTKIVQYKSLDLTNRSSIEFYENELQKLKNQNEKLNRKLDETLVTLNHCSELSNSTEIEYLKNVLYNYMLGKESMVLARVIAAVCKFDPQQTELILAKEQQKQTLLGQLGIL</sequence>
<dbReference type="GO" id="GO:0005794">
    <property type="term" value="C:Golgi apparatus"/>
    <property type="evidence" value="ECO:0000318"/>
    <property type="project" value="GO_Central"/>
</dbReference>
<dbReference type="GO" id="GO:0031267">
    <property type="term" value="F:small GTPase binding"/>
    <property type="evidence" value="ECO:0000318"/>
    <property type="project" value="GO_Central"/>
</dbReference>
<dbReference type="SMART" id="SM00755">
    <property type="entry name" value="Grip"/>
    <property type="match status" value="1"/>
</dbReference>
<dbReference type="InParanoid" id="D2A6A9"/>
<feature type="coiled-coil region" evidence="1">
    <location>
        <begin position="1118"/>
        <end position="1342"/>
    </location>
</feature>
<dbReference type="KEGG" id="tca:655209"/>
<dbReference type="InterPro" id="IPR000237">
    <property type="entry name" value="GRIP_dom"/>
</dbReference>
<dbReference type="FunCoup" id="D2A6A9">
    <property type="interactions" value="456"/>
</dbReference>
<gene>
    <name evidence="4" type="primary">AUGUSTUS-3.0.2_15021</name>
    <name evidence="4" type="ORF">TcasGA2_TC015021</name>
</gene>
<organism evidence="4 5">
    <name type="scientific">Tribolium castaneum</name>
    <name type="common">Red flour beetle</name>
    <dbReference type="NCBI Taxonomy" id="7070"/>
    <lineage>
        <taxon>Eukaryota</taxon>
        <taxon>Metazoa</taxon>
        <taxon>Ecdysozoa</taxon>
        <taxon>Arthropoda</taxon>
        <taxon>Hexapoda</taxon>
        <taxon>Insecta</taxon>
        <taxon>Pterygota</taxon>
        <taxon>Neoptera</taxon>
        <taxon>Endopterygota</taxon>
        <taxon>Coleoptera</taxon>
        <taxon>Polyphaga</taxon>
        <taxon>Cucujiformia</taxon>
        <taxon>Tenebrionidae</taxon>
        <taxon>Tenebrionidae incertae sedis</taxon>
        <taxon>Tribolium</taxon>
    </lineage>
</organism>
<accession>D2A6A9</accession>
<evidence type="ECO:0000256" key="1">
    <source>
        <dbReference type="SAM" id="Coils"/>
    </source>
</evidence>
<name>D2A6A9_TRICA</name>
<feature type="coiled-coil region" evidence="1">
    <location>
        <begin position="327"/>
        <end position="1073"/>
    </location>
</feature>
<feature type="compositionally biased region" description="Polar residues" evidence="2">
    <location>
        <begin position="15"/>
        <end position="34"/>
    </location>
</feature>
<evidence type="ECO:0000313" key="4">
    <source>
        <dbReference type="EMBL" id="EFA04953.2"/>
    </source>
</evidence>
<dbReference type="PROSITE" id="PS50913">
    <property type="entry name" value="GRIP"/>
    <property type="match status" value="1"/>
</dbReference>
<dbReference type="Pfam" id="PF01465">
    <property type="entry name" value="GRIP"/>
    <property type="match status" value="1"/>
</dbReference>
<dbReference type="Proteomes" id="UP000007266">
    <property type="component" value="Linkage group 6"/>
</dbReference>
<dbReference type="eggNOG" id="ENOG502QTM0">
    <property type="taxonomic scope" value="Eukaryota"/>
</dbReference>
<dbReference type="STRING" id="7070.D2A6A9"/>
<dbReference type="GO" id="GO:0048193">
    <property type="term" value="P:Golgi vesicle transport"/>
    <property type="evidence" value="ECO:0000318"/>
    <property type="project" value="GO_Central"/>
</dbReference>
<proteinExistence type="predicted"/>
<dbReference type="OrthoDB" id="5322683at2759"/>
<reference evidence="4 5" key="1">
    <citation type="journal article" date="2008" name="Nature">
        <title>The genome of the model beetle and pest Tribolium castaneum.</title>
        <authorList>
            <consortium name="Tribolium Genome Sequencing Consortium"/>
            <person name="Richards S."/>
            <person name="Gibbs R.A."/>
            <person name="Weinstock G.M."/>
            <person name="Brown S.J."/>
            <person name="Denell R."/>
            <person name="Beeman R.W."/>
            <person name="Gibbs R."/>
            <person name="Beeman R.W."/>
            <person name="Brown S.J."/>
            <person name="Bucher G."/>
            <person name="Friedrich M."/>
            <person name="Grimmelikhuijzen C.J."/>
            <person name="Klingler M."/>
            <person name="Lorenzen M."/>
            <person name="Richards S."/>
            <person name="Roth S."/>
            <person name="Schroder R."/>
            <person name="Tautz D."/>
            <person name="Zdobnov E.M."/>
            <person name="Muzny D."/>
            <person name="Gibbs R.A."/>
            <person name="Weinstock G.M."/>
            <person name="Attaway T."/>
            <person name="Bell S."/>
            <person name="Buhay C.J."/>
            <person name="Chandrabose M.N."/>
            <person name="Chavez D."/>
            <person name="Clerk-Blankenburg K.P."/>
            <person name="Cree A."/>
            <person name="Dao M."/>
            <person name="Davis C."/>
            <person name="Chacko J."/>
            <person name="Dinh H."/>
            <person name="Dugan-Rocha S."/>
            <person name="Fowler G."/>
            <person name="Garner T.T."/>
            <person name="Garnes J."/>
            <person name="Gnirke A."/>
            <person name="Hawes A."/>
            <person name="Hernandez J."/>
            <person name="Hines S."/>
            <person name="Holder M."/>
            <person name="Hume J."/>
            <person name="Jhangiani S.N."/>
            <person name="Joshi V."/>
            <person name="Khan Z.M."/>
            <person name="Jackson L."/>
            <person name="Kovar C."/>
            <person name="Kowis A."/>
            <person name="Lee S."/>
            <person name="Lewis L.R."/>
            <person name="Margolis J."/>
            <person name="Morgan M."/>
            <person name="Nazareth L.V."/>
            <person name="Nguyen N."/>
            <person name="Okwuonu G."/>
            <person name="Parker D."/>
            <person name="Richards S."/>
            <person name="Ruiz S.J."/>
            <person name="Santibanez J."/>
            <person name="Savard J."/>
            <person name="Scherer S.E."/>
            <person name="Schneider B."/>
            <person name="Sodergren E."/>
            <person name="Tautz D."/>
            <person name="Vattahil S."/>
            <person name="Villasana D."/>
            <person name="White C.S."/>
            <person name="Wright R."/>
            <person name="Park Y."/>
            <person name="Beeman R.W."/>
            <person name="Lord J."/>
            <person name="Oppert B."/>
            <person name="Lorenzen M."/>
            <person name="Brown S."/>
            <person name="Wang L."/>
            <person name="Savard J."/>
            <person name="Tautz D."/>
            <person name="Richards S."/>
            <person name="Weinstock G."/>
            <person name="Gibbs R.A."/>
            <person name="Liu Y."/>
            <person name="Worley K."/>
            <person name="Weinstock G."/>
            <person name="Elsik C.G."/>
            <person name="Reese J.T."/>
            <person name="Elhaik E."/>
            <person name="Landan G."/>
            <person name="Graur D."/>
            <person name="Arensburger P."/>
            <person name="Atkinson P."/>
            <person name="Beeman R.W."/>
            <person name="Beidler J."/>
            <person name="Brown S.J."/>
            <person name="Demuth J.P."/>
            <person name="Drury D.W."/>
            <person name="Du Y.Z."/>
            <person name="Fujiwara H."/>
            <person name="Lorenzen M."/>
            <person name="Maselli V."/>
            <person name="Osanai M."/>
            <person name="Park Y."/>
            <person name="Robertson H.M."/>
            <person name="Tu Z."/>
            <person name="Wang J.J."/>
            <person name="Wang S."/>
            <person name="Richards S."/>
            <person name="Song H."/>
            <person name="Zhang L."/>
            <person name="Sodergren E."/>
            <person name="Werner D."/>
            <person name="Stanke M."/>
            <person name="Morgenstern B."/>
            <person name="Solovyev V."/>
            <person name="Kosarev P."/>
            <person name="Brown G."/>
            <person name="Chen H.C."/>
            <person name="Ermolaeva O."/>
            <person name="Hlavina W."/>
            <person name="Kapustin Y."/>
            <person name="Kiryutin B."/>
            <person name="Kitts P."/>
            <person name="Maglott D."/>
            <person name="Pruitt K."/>
            <person name="Sapojnikov V."/>
            <person name="Souvorov A."/>
            <person name="Mackey A.J."/>
            <person name="Waterhouse R.M."/>
            <person name="Wyder S."/>
            <person name="Zdobnov E.M."/>
            <person name="Zdobnov E.M."/>
            <person name="Wyder S."/>
            <person name="Kriventseva E.V."/>
            <person name="Kadowaki T."/>
            <person name="Bork P."/>
            <person name="Aranda M."/>
            <person name="Bao R."/>
            <person name="Beermann A."/>
            <person name="Berns N."/>
            <person name="Bolognesi R."/>
            <person name="Bonneton F."/>
            <person name="Bopp D."/>
            <person name="Brown S.J."/>
            <person name="Bucher G."/>
            <person name="Butts T."/>
            <person name="Chaumot A."/>
            <person name="Denell R.E."/>
            <person name="Ferrier D.E."/>
            <person name="Friedrich M."/>
            <person name="Gordon C.M."/>
            <person name="Jindra M."/>
            <person name="Klingler M."/>
            <person name="Lan Q."/>
            <person name="Lattorff H.M."/>
            <person name="Laudet V."/>
            <person name="von Levetsow C."/>
            <person name="Liu Z."/>
            <person name="Lutz R."/>
            <person name="Lynch J.A."/>
            <person name="da Fonseca R.N."/>
            <person name="Posnien N."/>
            <person name="Reuter R."/>
            <person name="Roth S."/>
            <person name="Savard J."/>
            <person name="Schinko J.B."/>
            <person name="Schmitt C."/>
            <person name="Schoppmeier M."/>
            <person name="Schroder R."/>
            <person name="Shippy T.D."/>
            <person name="Simonnet F."/>
            <person name="Marques-Souza H."/>
            <person name="Tautz D."/>
            <person name="Tomoyasu Y."/>
            <person name="Trauner J."/>
            <person name="Van der Zee M."/>
            <person name="Vervoort M."/>
            <person name="Wittkopp N."/>
            <person name="Wimmer E.A."/>
            <person name="Yang X."/>
            <person name="Jones A.K."/>
            <person name="Sattelle D.B."/>
            <person name="Ebert P.R."/>
            <person name="Nelson D."/>
            <person name="Scott J.G."/>
            <person name="Beeman R.W."/>
            <person name="Muthukrishnan S."/>
            <person name="Kramer K.J."/>
            <person name="Arakane Y."/>
            <person name="Beeman R.W."/>
            <person name="Zhu Q."/>
            <person name="Hogenkamp D."/>
            <person name="Dixit R."/>
            <person name="Oppert B."/>
            <person name="Jiang H."/>
            <person name="Zou Z."/>
            <person name="Marshall J."/>
            <person name="Elpidina E."/>
            <person name="Vinokurov K."/>
            <person name="Oppert C."/>
            <person name="Zou Z."/>
            <person name="Evans J."/>
            <person name="Lu Z."/>
            <person name="Zhao P."/>
            <person name="Sumathipala N."/>
            <person name="Altincicek B."/>
            <person name="Vilcinskas A."/>
            <person name="Williams M."/>
            <person name="Hultmark D."/>
            <person name="Hetru C."/>
            <person name="Jiang H."/>
            <person name="Grimmelikhuijzen C.J."/>
            <person name="Hauser F."/>
            <person name="Cazzamali G."/>
            <person name="Williamson M."/>
            <person name="Park Y."/>
            <person name="Li B."/>
            <person name="Tanaka Y."/>
            <person name="Predel R."/>
            <person name="Neupert S."/>
            <person name="Schachtner J."/>
            <person name="Verleyen P."/>
            <person name="Raible F."/>
            <person name="Bork P."/>
            <person name="Friedrich M."/>
            <person name="Walden K.K."/>
            <person name="Robertson H.M."/>
            <person name="Angeli S."/>
            <person name="Foret S."/>
            <person name="Bucher G."/>
            <person name="Schuetz S."/>
            <person name="Maleszka R."/>
            <person name="Wimmer E.A."/>
            <person name="Beeman R.W."/>
            <person name="Lorenzen M."/>
            <person name="Tomoyasu Y."/>
            <person name="Miller S.C."/>
            <person name="Grossmann D."/>
            <person name="Bucher G."/>
        </authorList>
    </citation>
    <scope>NUCLEOTIDE SEQUENCE [LARGE SCALE GENOMIC DNA]</scope>
    <source>
        <strain evidence="4 5">Georgia GA2</strain>
    </source>
</reference>
<feature type="region of interest" description="Disordered" evidence="2">
    <location>
        <begin position="1"/>
        <end position="34"/>
    </location>
</feature>
<dbReference type="Gene3D" id="1.10.220.60">
    <property type="entry name" value="GRIP domain"/>
    <property type="match status" value="1"/>
</dbReference>
<evidence type="ECO:0000256" key="2">
    <source>
        <dbReference type="SAM" id="MobiDB-lite"/>
    </source>
</evidence>
<reference evidence="4 5" key="2">
    <citation type="journal article" date="2010" name="Nucleic Acids Res.">
        <title>BeetleBase in 2010: revisions to provide comprehensive genomic information for Tribolium castaneum.</title>
        <authorList>
            <person name="Kim H.S."/>
            <person name="Murphy T."/>
            <person name="Xia J."/>
            <person name="Caragea D."/>
            <person name="Park Y."/>
            <person name="Beeman R.W."/>
            <person name="Lorenzen M.D."/>
            <person name="Butcher S."/>
            <person name="Manak J.R."/>
            <person name="Brown S.J."/>
        </authorList>
    </citation>
    <scope>GENOME REANNOTATION</scope>
    <source>
        <strain evidence="4 5">Georgia GA2</strain>
    </source>
</reference>